<dbReference type="PROSITE" id="PS51722">
    <property type="entry name" value="G_TR_2"/>
    <property type="match status" value="1"/>
</dbReference>
<proteinExistence type="inferred from homology"/>
<dbReference type="InterPro" id="IPR048876">
    <property type="entry name" value="BipA_C"/>
</dbReference>
<dbReference type="AlphaFoldDB" id="H6SS42"/>
<dbReference type="InterPro" id="IPR035647">
    <property type="entry name" value="EFG_III/V"/>
</dbReference>
<dbReference type="Pfam" id="PF03144">
    <property type="entry name" value="GTP_EFTU_D2"/>
    <property type="match status" value="1"/>
</dbReference>
<dbReference type="PATRIC" id="fig|1150469.3.peg.1246"/>
<dbReference type="Gene3D" id="3.30.70.870">
    <property type="entry name" value="Elongation Factor G (Translational Gtpase), domain 3"/>
    <property type="match status" value="1"/>
</dbReference>
<feature type="compositionally biased region" description="Basic residues" evidence="4">
    <location>
        <begin position="14"/>
        <end position="24"/>
    </location>
</feature>
<dbReference type="CDD" id="cd03691">
    <property type="entry name" value="BipA_TypA_II"/>
    <property type="match status" value="1"/>
</dbReference>
<protein>
    <recommendedName>
        <fullName evidence="3">Large ribosomal subunit assembly factor BipA</fullName>
        <ecNumber evidence="3">3.6.5.-</ecNumber>
    </recommendedName>
    <alternativeName>
        <fullName evidence="3">GTP-binding protein BipA</fullName>
    </alternativeName>
</protein>
<dbReference type="InterPro" id="IPR009000">
    <property type="entry name" value="Transl_B-barrel_sf"/>
</dbReference>
<feature type="binding site" evidence="3">
    <location>
        <begin position="91"/>
        <end position="96"/>
    </location>
    <ligand>
        <name>GTP</name>
        <dbReference type="ChEBI" id="CHEBI:37565"/>
    </ligand>
</feature>
<keyword evidence="3" id="KW-0378">Hydrolase</keyword>
<dbReference type="FunFam" id="3.30.70.870:FF:000003">
    <property type="entry name" value="GTP-binding protein TypA"/>
    <property type="match status" value="1"/>
</dbReference>
<name>H6SS42_PARPM</name>
<dbReference type="InterPro" id="IPR031157">
    <property type="entry name" value="G_TR_CS"/>
</dbReference>
<dbReference type="NCBIfam" id="TIGR00231">
    <property type="entry name" value="small_GTP"/>
    <property type="match status" value="1"/>
</dbReference>
<dbReference type="InterPro" id="IPR047043">
    <property type="entry name" value="BipA_III"/>
</dbReference>
<keyword evidence="3" id="KW-0699">rRNA-binding</keyword>
<dbReference type="EC" id="3.6.5.-" evidence="3"/>
<dbReference type="GO" id="GO:0000027">
    <property type="term" value="P:ribosomal large subunit assembly"/>
    <property type="evidence" value="ECO:0007669"/>
    <property type="project" value="UniProtKB-UniRule"/>
</dbReference>
<dbReference type="Gene3D" id="3.40.50.300">
    <property type="entry name" value="P-loop containing nucleotide triphosphate hydrolases"/>
    <property type="match status" value="1"/>
</dbReference>
<comment type="similarity">
    <text evidence="3">Belongs to the TRAFAC class translation factor GTPase superfamily. Classic translation factor GTPase family. BipA subfamily.</text>
</comment>
<gene>
    <name evidence="3" type="primary">bipA</name>
    <name evidence="6" type="ORF">RSPPHO_01095</name>
</gene>
<evidence type="ECO:0000256" key="2">
    <source>
        <dbReference type="ARBA" id="ARBA00023134"/>
    </source>
</evidence>
<dbReference type="Gene3D" id="2.40.50.250">
    <property type="entry name" value="bipa protein"/>
    <property type="match status" value="1"/>
</dbReference>
<keyword evidence="3" id="KW-0820">tRNA-binding</keyword>
<organism evidence="6 7">
    <name type="scientific">Pararhodospirillum photometricum DSM 122</name>
    <dbReference type="NCBI Taxonomy" id="1150469"/>
    <lineage>
        <taxon>Bacteria</taxon>
        <taxon>Pseudomonadati</taxon>
        <taxon>Pseudomonadota</taxon>
        <taxon>Alphaproteobacteria</taxon>
        <taxon>Rhodospirillales</taxon>
        <taxon>Rhodospirillaceae</taxon>
        <taxon>Pararhodospirillum</taxon>
    </lineage>
</organism>
<dbReference type="HAMAP" id="MF_00849">
    <property type="entry name" value="BipA"/>
    <property type="match status" value="1"/>
</dbReference>
<sequence>MRRPGPSGDDPRGYHRRRRSVRRRLPVGSVPGLCAGRLCPCRCRDRRRGGLPRRRSAGRGLSCRPGQRRPGPERNSRMTTLRNIAIIAHVDHGKTTLVDALLRQSGAFRDNQRVEERAMDSNDLEKERGITILAKCTSVDWQGVRINIVDTPGHADFGGEVERILSMVDGVLLLVDAAEGPLPQTKFVLGKALALGLRPIVVINKVDRPDARAYEVHDEIFDLFANLGANEDQLDFPTLYASGRSGWAVTELEEIEGGTEGKTLQPLFQLIHDHVPAPERVLDAPFTMLATTLEYDPYLGRVLTGRIMTGRARVNMPIKALSHDGKLLEQGRASKLLSFRGLARVPVEEVEAGDIIALAGITKATVADTLCAIEVETPLAALPIDPPTLAMTFSVNDSPLAGLEGDKLTSRVIAARLARESEGNVAIRIRETEDKDAFEVAGRGELQLGVLIEVMRREGFELSISRPRVLFQTDENGQRLEPIEEVVVDVDEEFSGVVVEKMALRKAEMTEMKPSGGGKTRLVFLAPSRGLIGYHGEFLTDTRGTGIMNRLFHSYGPYRGTIEGRREGVLIANGTGDAVAYALFNLQDRGPMFIEPGTKVYEGMIVGEHNRGNDLDVNVLKGKQLTNIRAAGKDEAIRLVPPVRMSLEQALAYIQDDELVEVTPKSIRLRKRWLDPNERKRRSRSAAA</sequence>
<keyword evidence="2 3" id="KW-0342">GTP-binding</keyword>
<evidence type="ECO:0000256" key="4">
    <source>
        <dbReference type="SAM" id="MobiDB-lite"/>
    </source>
</evidence>
<dbReference type="InterPro" id="IPR000640">
    <property type="entry name" value="EFG_V-like"/>
</dbReference>
<dbReference type="InterPro" id="IPR000795">
    <property type="entry name" value="T_Tr_GTP-bd_dom"/>
</dbReference>
<dbReference type="GO" id="GO:0097216">
    <property type="term" value="F:guanosine tetraphosphate binding"/>
    <property type="evidence" value="ECO:0007669"/>
    <property type="project" value="UniProtKB-ARBA"/>
</dbReference>
<evidence type="ECO:0000259" key="5">
    <source>
        <dbReference type="PROSITE" id="PS51722"/>
    </source>
</evidence>
<accession>H6SS42</accession>
<dbReference type="GO" id="GO:0000049">
    <property type="term" value="F:tRNA binding"/>
    <property type="evidence" value="ECO:0007669"/>
    <property type="project" value="UniProtKB-KW"/>
</dbReference>
<dbReference type="eggNOG" id="COG1217">
    <property type="taxonomic scope" value="Bacteria"/>
</dbReference>
<dbReference type="InterPro" id="IPR006298">
    <property type="entry name" value="BipA"/>
</dbReference>
<feature type="region of interest" description="Disordered" evidence="4">
    <location>
        <begin position="50"/>
        <end position="76"/>
    </location>
</feature>
<feature type="region of interest" description="Disordered" evidence="4">
    <location>
        <begin position="1"/>
        <end position="24"/>
    </location>
</feature>
<dbReference type="EMBL" id="HE663493">
    <property type="protein sequence ID" value="CCG07721.1"/>
    <property type="molecule type" value="Genomic_DNA"/>
</dbReference>
<dbReference type="FunFam" id="2.40.50.250:FF:000001">
    <property type="entry name" value="GTP-binding protein TypA"/>
    <property type="match status" value="1"/>
</dbReference>
<dbReference type="KEGG" id="rpm:RSPPHO_01095"/>
<dbReference type="HOGENOM" id="CLU_017016_4_0_5"/>
<dbReference type="InterPro" id="IPR005225">
    <property type="entry name" value="Small_GTP-bd"/>
</dbReference>
<dbReference type="PRINTS" id="PR00315">
    <property type="entry name" value="ELONGATNFCT"/>
</dbReference>
<dbReference type="SUPFAM" id="SSF54980">
    <property type="entry name" value="EF-G C-terminal domain-like"/>
    <property type="match status" value="2"/>
</dbReference>
<dbReference type="CDD" id="cd01891">
    <property type="entry name" value="TypA_BipA"/>
    <property type="match status" value="1"/>
</dbReference>
<feature type="domain" description="Tr-type G" evidence="5">
    <location>
        <begin position="79"/>
        <end position="279"/>
    </location>
</feature>
<evidence type="ECO:0000313" key="6">
    <source>
        <dbReference type="EMBL" id="CCG07721.1"/>
    </source>
</evidence>
<evidence type="ECO:0000256" key="1">
    <source>
        <dbReference type="ARBA" id="ARBA00022741"/>
    </source>
</evidence>
<dbReference type="PANTHER" id="PTHR42908">
    <property type="entry name" value="TRANSLATION ELONGATION FACTOR-RELATED"/>
    <property type="match status" value="1"/>
</dbReference>
<dbReference type="Gene3D" id="2.40.30.10">
    <property type="entry name" value="Translation factors"/>
    <property type="match status" value="1"/>
</dbReference>
<dbReference type="GO" id="GO:0019843">
    <property type="term" value="F:rRNA binding"/>
    <property type="evidence" value="ECO:0007669"/>
    <property type="project" value="UniProtKB-KW"/>
</dbReference>
<comment type="subcellular location">
    <subcellularLocation>
        <location evidence="3">Cytoplasm</location>
    </subcellularLocation>
    <text evidence="3">Binds to ribosomes.</text>
</comment>
<dbReference type="Gene3D" id="3.30.70.240">
    <property type="match status" value="1"/>
</dbReference>
<keyword evidence="6" id="KW-0548">Nucleotidyltransferase</keyword>
<dbReference type="GO" id="GO:0043022">
    <property type="term" value="F:ribosome binding"/>
    <property type="evidence" value="ECO:0007669"/>
    <property type="project" value="UniProtKB-UniRule"/>
</dbReference>
<dbReference type="GO" id="GO:0016779">
    <property type="term" value="F:nucleotidyltransferase activity"/>
    <property type="evidence" value="ECO:0007669"/>
    <property type="project" value="UniProtKB-KW"/>
</dbReference>
<dbReference type="InterPro" id="IPR047042">
    <property type="entry name" value="BipA_II"/>
</dbReference>
<keyword evidence="7" id="KW-1185">Reference proteome</keyword>
<keyword evidence="3" id="KW-0963">Cytoplasm</keyword>
<dbReference type="Pfam" id="PF00009">
    <property type="entry name" value="GTP_EFTU"/>
    <property type="match status" value="1"/>
</dbReference>
<dbReference type="FunFam" id="3.30.70.240:FF:000002">
    <property type="entry name" value="GTP-binding protein TypA"/>
    <property type="match status" value="1"/>
</dbReference>
<comment type="function">
    <text evidence="3">A 50S ribosomal subunit assembly protein with GTPase activity, required for 50S subunit assembly at low temperatures, may also play a role in translation. Binds GTP and analogs. Binds the 70S ribosome between the 30S and 50S subunits, in a similar position as ribosome-bound EF-G; it contacts a number of ribosomal proteins, both rRNAs and the A-site tRNA.</text>
</comment>
<feature type="binding site" evidence="3">
    <location>
        <begin position="204"/>
        <end position="207"/>
    </location>
    <ligand>
        <name>GTP</name>
        <dbReference type="ChEBI" id="CHEBI:37565"/>
    </ligand>
</feature>
<dbReference type="Pfam" id="PF00679">
    <property type="entry name" value="EFG_C"/>
    <property type="match status" value="1"/>
</dbReference>
<dbReference type="GO" id="GO:0005525">
    <property type="term" value="F:GTP binding"/>
    <property type="evidence" value="ECO:0007669"/>
    <property type="project" value="UniProtKB-UniRule"/>
</dbReference>
<keyword evidence="3" id="KW-0690">Ribosome biogenesis</keyword>
<dbReference type="Proteomes" id="UP000033220">
    <property type="component" value="Chromosome DSM 122"/>
</dbReference>
<dbReference type="CDD" id="cd16263">
    <property type="entry name" value="BipA_III"/>
    <property type="match status" value="1"/>
</dbReference>
<keyword evidence="3" id="KW-0694">RNA-binding</keyword>
<dbReference type="InterPro" id="IPR004161">
    <property type="entry name" value="EFTu-like_2"/>
</dbReference>
<dbReference type="Pfam" id="PF21018">
    <property type="entry name" value="BipA_C"/>
    <property type="match status" value="1"/>
</dbReference>
<dbReference type="SUPFAM" id="SSF50447">
    <property type="entry name" value="Translation proteins"/>
    <property type="match status" value="1"/>
</dbReference>
<dbReference type="NCBIfam" id="TIGR01394">
    <property type="entry name" value="TypA_BipA"/>
    <property type="match status" value="1"/>
</dbReference>
<evidence type="ECO:0000256" key="3">
    <source>
        <dbReference type="HAMAP-Rule" id="MF_00849"/>
    </source>
</evidence>
<dbReference type="CDD" id="cd03710">
    <property type="entry name" value="BipA_TypA_C"/>
    <property type="match status" value="1"/>
</dbReference>
<dbReference type="STRING" id="1150469.RSPPHO_01095"/>
<evidence type="ECO:0000313" key="7">
    <source>
        <dbReference type="Proteomes" id="UP000033220"/>
    </source>
</evidence>
<dbReference type="InterPro" id="IPR035651">
    <property type="entry name" value="BipA_V"/>
</dbReference>
<dbReference type="FunFam" id="3.40.50.300:FF:000055">
    <property type="entry name" value="GTP-binding protein TypA"/>
    <property type="match status" value="1"/>
</dbReference>
<dbReference type="PROSITE" id="PS00301">
    <property type="entry name" value="G_TR_1"/>
    <property type="match status" value="1"/>
</dbReference>
<reference evidence="6 7" key="1">
    <citation type="submission" date="2012-02" db="EMBL/GenBank/DDBJ databases">
        <title>Shotgun genome sequence of Phaeospirillum photometricum DSM 122.</title>
        <authorList>
            <person name="Duquesne K."/>
            <person name="Sturgis J."/>
        </authorList>
    </citation>
    <scope>NUCLEOTIDE SEQUENCE [LARGE SCALE GENOMIC DNA]</scope>
    <source>
        <strain evidence="7">DSM122</strain>
    </source>
</reference>
<dbReference type="SUPFAM" id="SSF52540">
    <property type="entry name" value="P-loop containing nucleoside triphosphate hydrolases"/>
    <property type="match status" value="1"/>
</dbReference>
<dbReference type="InterPro" id="IPR027417">
    <property type="entry name" value="P-loop_NTPase"/>
</dbReference>
<dbReference type="PANTHER" id="PTHR42908:SF8">
    <property type="entry name" value="TR-TYPE G DOMAIN-CONTAINING PROTEIN"/>
    <property type="match status" value="1"/>
</dbReference>
<dbReference type="InterPro" id="IPR047041">
    <property type="entry name" value="BipA_GTP-bd_dom"/>
</dbReference>
<dbReference type="InterPro" id="IPR042116">
    <property type="entry name" value="TypA/BipA_C"/>
</dbReference>
<keyword evidence="6" id="KW-0808">Transferase</keyword>
<dbReference type="GO" id="GO:0005829">
    <property type="term" value="C:cytosol"/>
    <property type="evidence" value="ECO:0007669"/>
    <property type="project" value="TreeGrafter"/>
</dbReference>
<dbReference type="GO" id="GO:0003924">
    <property type="term" value="F:GTPase activity"/>
    <property type="evidence" value="ECO:0007669"/>
    <property type="project" value="UniProtKB-UniRule"/>
</dbReference>
<comment type="subunit">
    <text evidence="3">Monomer.</text>
</comment>
<dbReference type="GO" id="GO:1990904">
    <property type="term" value="C:ribonucleoprotein complex"/>
    <property type="evidence" value="ECO:0007669"/>
    <property type="project" value="TreeGrafter"/>
</dbReference>
<comment type="catalytic activity">
    <reaction evidence="3">
        <text>GTP + H2O = GDP + phosphate + H(+)</text>
        <dbReference type="Rhea" id="RHEA:19669"/>
        <dbReference type="ChEBI" id="CHEBI:15377"/>
        <dbReference type="ChEBI" id="CHEBI:15378"/>
        <dbReference type="ChEBI" id="CHEBI:37565"/>
        <dbReference type="ChEBI" id="CHEBI:43474"/>
        <dbReference type="ChEBI" id="CHEBI:58189"/>
    </reaction>
</comment>
<keyword evidence="1 3" id="KW-0547">Nucleotide-binding</keyword>